<protein>
    <submittedName>
        <fullName evidence="1">DUF2652 domain-containing protein</fullName>
    </submittedName>
</protein>
<dbReference type="Proteomes" id="UP001056535">
    <property type="component" value="Chromosome"/>
</dbReference>
<accession>A0ABY4YH77</accession>
<dbReference type="Pfam" id="PF10851">
    <property type="entry name" value="DUF2652"/>
    <property type="match status" value="1"/>
</dbReference>
<proteinExistence type="predicted"/>
<evidence type="ECO:0000313" key="2">
    <source>
        <dbReference type="Proteomes" id="UP001056535"/>
    </source>
</evidence>
<organism evidence="1 2">
    <name type="scientific">Ornithinimicrobium cryptoxanthini</name>
    <dbReference type="NCBI Taxonomy" id="2934161"/>
    <lineage>
        <taxon>Bacteria</taxon>
        <taxon>Bacillati</taxon>
        <taxon>Actinomycetota</taxon>
        <taxon>Actinomycetes</taxon>
        <taxon>Micrococcales</taxon>
        <taxon>Ornithinimicrobiaceae</taxon>
        <taxon>Ornithinimicrobium</taxon>
    </lineage>
</organism>
<keyword evidence="2" id="KW-1185">Reference proteome</keyword>
<gene>
    <name evidence="1" type="ORF">NF557_16340</name>
</gene>
<reference evidence="1" key="1">
    <citation type="submission" date="2022-06" db="EMBL/GenBank/DDBJ databases">
        <title>Ornithinimicrobium JY.X270.</title>
        <authorList>
            <person name="Huang Y."/>
        </authorList>
    </citation>
    <scope>NUCLEOTIDE SEQUENCE</scope>
    <source>
        <strain evidence="1">JY.X270</strain>
    </source>
</reference>
<name>A0ABY4YH77_9MICO</name>
<dbReference type="EMBL" id="CP099490">
    <property type="protein sequence ID" value="USQ76135.1"/>
    <property type="molecule type" value="Genomic_DNA"/>
</dbReference>
<evidence type="ECO:0000313" key="1">
    <source>
        <dbReference type="EMBL" id="USQ76135.1"/>
    </source>
</evidence>
<sequence length="212" mass="22765">MAVQFTQEAARGPLFLADISGYTSFLRGVQEAHKDDAFATGQIPEAFRLMSSLLDGIVQSVTPYFTLSKLEGDAVFAFARSGPDVPHGEEVLDCIHKCYASFRAQLADVGVIWTCTCEQCSAANGLDLKFVLHAGDFVIQEFAGNPELTGPDVVMAHLLLKSEAAEVLGSHAYALFTESAVDELAVPVDSAVPMSQSYEHFAPINTFVLGLS</sequence>
<dbReference type="RefSeq" id="WP_252620830.1">
    <property type="nucleotide sequence ID" value="NZ_CP099490.1"/>
</dbReference>
<dbReference type="InterPro" id="IPR020503">
    <property type="entry name" value="Uncharacterised_Rv2561"/>
</dbReference>